<feature type="region of interest" description="Disordered" evidence="1">
    <location>
        <begin position="54"/>
        <end position="74"/>
    </location>
</feature>
<reference evidence="2" key="1">
    <citation type="journal article" date="2021" name="Genome Biol. Evol.">
        <title>A High-Quality Reference Genome for a Parasitic Bivalve with Doubly Uniparental Inheritance (Bivalvia: Unionida).</title>
        <authorList>
            <person name="Smith C.H."/>
        </authorList>
    </citation>
    <scope>NUCLEOTIDE SEQUENCE</scope>
    <source>
        <strain evidence="2">CHS0354</strain>
    </source>
</reference>
<dbReference type="AlphaFoldDB" id="A0AAE0W328"/>
<reference evidence="2" key="3">
    <citation type="submission" date="2023-05" db="EMBL/GenBank/DDBJ databases">
        <authorList>
            <person name="Smith C.H."/>
        </authorList>
    </citation>
    <scope>NUCLEOTIDE SEQUENCE</scope>
    <source>
        <strain evidence="2">CHS0354</strain>
        <tissue evidence="2">Mantle</tissue>
    </source>
</reference>
<evidence type="ECO:0000313" key="3">
    <source>
        <dbReference type="Proteomes" id="UP001195483"/>
    </source>
</evidence>
<dbReference type="EMBL" id="JAEAOA010001748">
    <property type="protein sequence ID" value="KAK3599671.1"/>
    <property type="molecule type" value="Genomic_DNA"/>
</dbReference>
<evidence type="ECO:0000313" key="2">
    <source>
        <dbReference type="EMBL" id="KAK3599671.1"/>
    </source>
</evidence>
<dbReference type="Proteomes" id="UP001195483">
    <property type="component" value="Unassembled WGS sequence"/>
</dbReference>
<gene>
    <name evidence="2" type="ORF">CHS0354_029132</name>
</gene>
<feature type="compositionally biased region" description="Pro residues" evidence="1">
    <location>
        <begin position="60"/>
        <end position="71"/>
    </location>
</feature>
<name>A0AAE0W328_9BIVA</name>
<organism evidence="2 3">
    <name type="scientific">Potamilus streckersoni</name>
    <dbReference type="NCBI Taxonomy" id="2493646"/>
    <lineage>
        <taxon>Eukaryota</taxon>
        <taxon>Metazoa</taxon>
        <taxon>Spiralia</taxon>
        <taxon>Lophotrochozoa</taxon>
        <taxon>Mollusca</taxon>
        <taxon>Bivalvia</taxon>
        <taxon>Autobranchia</taxon>
        <taxon>Heteroconchia</taxon>
        <taxon>Palaeoheterodonta</taxon>
        <taxon>Unionida</taxon>
        <taxon>Unionoidea</taxon>
        <taxon>Unionidae</taxon>
        <taxon>Ambleminae</taxon>
        <taxon>Lampsilini</taxon>
        <taxon>Potamilus</taxon>
    </lineage>
</organism>
<evidence type="ECO:0000256" key="1">
    <source>
        <dbReference type="SAM" id="MobiDB-lite"/>
    </source>
</evidence>
<keyword evidence="3" id="KW-1185">Reference proteome</keyword>
<reference evidence="2" key="2">
    <citation type="journal article" date="2021" name="Genome Biol. Evol.">
        <title>Developing a high-quality reference genome for a parasitic bivalve with doubly uniparental inheritance (Bivalvia: Unionida).</title>
        <authorList>
            <person name="Smith C.H."/>
        </authorList>
    </citation>
    <scope>NUCLEOTIDE SEQUENCE</scope>
    <source>
        <strain evidence="2">CHS0354</strain>
        <tissue evidence="2">Mantle</tissue>
    </source>
</reference>
<comment type="caution">
    <text evidence="2">The sequence shown here is derived from an EMBL/GenBank/DDBJ whole genome shotgun (WGS) entry which is preliminary data.</text>
</comment>
<protein>
    <submittedName>
        <fullName evidence="2">Uncharacterized protein</fullName>
    </submittedName>
</protein>
<proteinExistence type="predicted"/>
<sequence>MGNIAGYNNLKKASDSCKPGLNSAINIDMIESPQQFIEGSTSKSRKGTFVGLMDTKRTQPPLPPPQPPPPTTTKMAKVLQSQLPTICLLQIIIETNTN</sequence>
<accession>A0AAE0W328</accession>